<dbReference type="Proteomes" id="UP000247980">
    <property type="component" value="Unassembled WGS sequence"/>
</dbReference>
<evidence type="ECO:0000313" key="2">
    <source>
        <dbReference type="Proteomes" id="UP000247980"/>
    </source>
</evidence>
<dbReference type="EMBL" id="QJVC01000001">
    <property type="protein sequence ID" value="PYI40275.1"/>
    <property type="molecule type" value="Genomic_DNA"/>
</dbReference>
<reference evidence="1 2" key="1">
    <citation type="submission" date="2018-05" db="EMBL/GenBank/DDBJ databases">
        <title>Genetic diversity of glacier-inhabiting Cryobacterium bacteria in China and description of Cryobacterium mengkeensis sp. nov. and Arthrobacter glacialis sp. nov.</title>
        <authorList>
            <person name="Liu Q."/>
            <person name="Xin Y.-H."/>
        </authorList>
    </citation>
    <scope>NUCLEOTIDE SEQUENCE [LARGE SCALE GENOMIC DNA]</scope>
    <source>
        <strain evidence="1 2">B7</strain>
    </source>
</reference>
<keyword evidence="2" id="KW-1185">Reference proteome</keyword>
<gene>
    <name evidence="1" type="ORF">CVS30_01815</name>
</gene>
<sequence>MSLDASWPLSVALYIRDALALPATQPFFVPPVEPELPERIPVQGPLEIRLLADEWELWFTALINNRSGSRSLDELLLEDRHLDLQSAVERCFIAAQSAAELFKLSFHDELMRSGKNHAAIPSRLVHTIEKELGHSAAPFELAVRVLPVQGQWLHRPSPRLVLMSSAVAFDPEAQLRLLGPVLRELAR</sequence>
<proteinExistence type="predicted"/>
<comment type="caution">
    <text evidence="1">The sequence shown here is derived from an EMBL/GenBank/DDBJ whole genome shotgun (WGS) entry which is preliminary data.</text>
</comment>
<accession>A0A2V5IUT0</accession>
<organism evidence="1 2">
    <name type="scientific">Arthrobacter psychrolactophilus</name>
    <dbReference type="NCBI Taxonomy" id="92442"/>
    <lineage>
        <taxon>Bacteria</taxon>
        <taxon>Bacillati</taxon>
        <taxon>Actinomycetota</taxon>
        <taxon>Actinomycetes</taxon>
        <taxon>Micrococcales</taxon>
        <taxon>Micrococcaceae</taxon>
        <taxon>Arthrobacter</taxon>
    </lineage>
</organism>
<dbReference type="AlphaFoldDB" id="A0A2V5IUT0"/>
<name>A0A2V5IUT0_9MICC</name>
<evidence type="ECO:0000313" key="1">
    <source>
        <dbReference type="EMBL" id="PYI40275.1"/>
    </source>
</evidence>
<protein>
    <submittedName>
        <fullName evidence="1">Uncharacterized protein</fullName>
    </submittedName>
</protein>